<proteinExistence type="inferred from homology"/>
<dbReference type="Pfam" id="PF03070">
    <property type="entry name" value="TENA_THI-4"/>
    <property type="match status" value="1"/>
</dbReference>
<dbReference type="EMBL" id="CCBB010000003">
    <property type="protein sequence ID" value="CDO09150.1"/>
    <property type="molecule type" value="Genomic_DNA"/>
</dbReference>
<accession>W9BL73</accession>
<comment type="pathway">
    <text evidence="1 2">Cofactor biosynthesis; thiamine diphosphate biosynthesis.</text>
</comment>
<feature type="binding site" evidence="4">
    <location>
        <position position="53"/>
    </location>
    <ligand>
        <name>substrate</name>
    </ligand>
</feature>
<keyword evidence="2" id="KW-0378">Hydrolase</keyword>
<evidence type="ECO:0000313" key="7">
    <source>
        <dbReference type="Proteomes" id="UP000028870"/>
    </source>
</evidence>
<dbReference type="CDD" id="cd19357">
    <property type="entry name" value="TenA_E_At3g16990-like"/>
    <property type="match status" value="1"/>
</dbReference>
<evidence type="ECO:0000256" key="4">
    <source>
        <dbReference type="PIRSR" id="PIRSR003170-2"/>
    </source>
</evidence>
<dbReference type="GO" id="GO:0009228">
    <property type="term" value="P:thiamine biosynthetic process"/>
    <property type="evidence" value="ECO:0007669"/>
    <property type="project" value="UniProtKB-KW"/>
</dbReference>
<dbReference type="SUPFAM" id="SSF48613">
    <property type="entry name" value="Heme oxygenase-like"/>
    <property type="match status" value="1"/>
</dbReference>
<comment type="catalytic activity">
    <reaction evidence="2">
        <text>4-amino-5-aminomethyl-2-methylpyrimidine + H2O = 4-amino-5-hydroxymethyl-2-methylpyrimidine + NH4(+)</text>
        <dbReference type="Rhea" id="RHEA:31799"/>
        <dbReference type="ChEBI" id="CHEBI:15377"/>
        <dbReference type="ChEBI" id="CHEBI:16892"/>
        <dbReference type="ChEBI" id="CHEBI:28938"/>
        <dbReference type="ChEBI" id="CHEBI:63416"/>
        <dbReference type="EC" id="3.5.99.2"/>
    </reaction>
</comment>
<dbReference type="PANTHER" id="PTHR43198:SF5">
    <property type="entry name" value="BIFUNCTIONAL TENA-E PROTEIN"/>
    <property type="match status" value="1"/>
</dbReference>
<evidence type="ECO:0000256" key="2">
    <source>
        <dbReference type="PIRNR" id="PIRNR003170"/>
    </source>
</evidence>
<dbReference type="PANTHER" id="PTHR43198">
    <property type="entry name" value="BIFUNCTIONAL TH2 PROTEIN"/>
    <property type="match status" value="1"/>
</dbReference>
<dbReference type="STRING" id="258533.BN977_03970"/>
<comment type="function">
    <text evidence="2">Catalyzes an amino-pyrimidine hydrolysis reaction at the C5' of the pyrimidine moiety of thiamine compounds, a reaction that is part of a thiamine salvage pathway. Thus, catalyzes the conversion of 4-amino-5-aminomethyl-2-methylpyrimidine to 4-amino-5-hydroxymethyl-2-methylpyrimidine (HMP).</text>
</comment>
<protein>
    <recommendedName>
        <fullName evidence="2">Aminopyrimidine aminohydrolase</fullName>
        <ecNumber evidence="2">3.5.99.2</ecNumber>
    </recommendedName>
</protein>
<evidence type="ECO:0000256" key="1">
    <source>
        <dbReference type="ARBA" id="ARBA00004948"/>
    </source>
</evidence>
<dbReference type="EC" id="3.5.99.2" evidence="2"/>
<comment type="similarity">
    <text evidence="2">Belongs to the TenA family.</text>
</comment>
<feature type="active site" description="Proton donor" evidence="3">
    <location>
        <position position="194"/>
    </location>
</feature>
<reference evidence="6" key="2">
    <citation type="submission" date="2014-03" db="EMBL/GenBank/DDBJ databases">
        <authorList>
            <person name="Urmite Genomes"/>
        </authorList>
    </citation>
    <scope>NUCLEOTIDE SEQUENCE</scope>
    <source>
        <strain evidence="6">DSM 44829</strain>
    </source>
</reference>
<dbReference type="UniPathway" id="UPA00060"/>
<organism evidence="6 7">
    <name type="scientific">Mycolicibacterium cosmeticum</name>
    <dbReference type="NCBI Taxonomy" id="258533"/>
    <lineage>
        <taxon>Bacteria</taxon>
        <taxon>Bacillati</taxon>
        <taxon>Actinomycetota</taxon>
        <taxon>Actinomycetes</taxon>
        <taxon>Mycobacteriales</taxon>
        <taxon>Mycobacteriaceae</taxon>
        <taxon>Mycolicibacterium</taxon>
    </lineage>
</organism>
<evidence type="ECO:0000259" key="5">
    <source>
        <dbReference type="Pfam" id="PF03070"/>
    </source>
</evidence>
<dbReference type="PIRSF" id="PIRSF003170">
    <property type="entry name" value="Pet18p"/>
    <property type="match status" value="1"/>
</dbReference>
<gene>
    <name evidence="6" type="ORF">BN977_03970</name>
</gene>
<feature type="domain" description="Thiaminase-2/PQQC" evidence="5">
    <location>
        <begin position="21"/>
        <end position="179"/>
    </location>
</feature>
<sequence length="203" mass="22511">MSTTAPPRRPGGGRYSSSVSDELWTSATRHPFLNAVRDGTITDEAFDRWLVQDAIFVADLLKFQARLLARSPRAAQAVLVSGCGALVAELDWFEEQAARRGIELHGKALPATLAYRELLRVLDAEPFDAAITALWALERVYLLAWQHAHSESSRFREFVEHWSTPEFASYVDALGALANPGDNDALVDEVLSHEVDFWEMAGA</sequence>
<dbReference type="InterPro" id="IPR026285">
    <property type="entry name" value="TenA_E"/>
</dbReference>
<comment type="catalytic activity">
    <reaction evidence="2">
        <text>thiamine + H2O = 5-(2-hydroxyethyl)-4-methylthiazole + 4-amino-5-hydroxymethyl-2-methylpyrimidine + H(+)</text>
        <dbReference type="Rhea" id="RHEA:17509"/>
        <dbReference type="ChEBI" id="CHEBI:15377"/>
        <dbReference type="ChEBI" id="CHEBI:15378"/>
        <dbReference type="ChEBI" id="CHEBI:16892"/>
        <dbReference type="ChEBI" id="CHEBI:17957"/>
        <dbReference type="ChEBI" id="CHEBI:18385"/>
        <dbReference type="EC" id="3.5.99.2"/>
    </reaction>
</comment>
<feature type="binding site" evidence="4">
    <location>
        <position position="138"/>
    </location>
    <ligand>
        <name>substrate</name>
    </ligand>
</feature>
<reference evidence="6" key="1">
    <citation type="submission" date="2014-03" db="EMBL/GenBank/DDBJ databases">
        <title>Draft Genome Sequence of Mycobacterium cosmeticum DSM 44829.</title>
        <authorList>
            <person name="Croce O."/>
            <person name="Robert C."/>
            <person name="Raoult D."/>
            <person name="Drancourt M."/>
        </authorList>
    </citation>
    <scope>NUCLEOTIDE SEQUENCE [LARGE SCALE GENOMIC DNA]</scope>
    <source>
        <strain evidence="6">DSM 44829</strain>
    </source>
</reference>
<dbReference type="InterPro" id="IPR004305">
    <property type="entry name" value="Thiaminase-2/PQQC"/>
</dbReference>
<keyword evidence="7" id="KW-1185">Reference proteome</keyword>
<dbReference type="InterPro" id="IPR016084">
    <property type="entry name" value="Haem_Oase-like_multi-hlx"/>
</dbReference>
<dbReference type="Gene3D" id="1.20.910.10">
    <property type="entry name" value="Heme oxygenase-like"/>
    <property type="match status" value="1"/>
</dbReference>
<feature type="binding site" evidence="4">
    <location>
        <position position="89"/>
    </location>
    <ligand>
        <name>substrate</name>
    </ligand>
</feature>
<keyword evidence="2" id="KW-0784">Thiamine biosynthesis</keyword>
<dbReference type="GO" id="GO:0009229">
    <property type="term" value="P:thiamine diphosphate biosynthetic process"/>
    <property type="evidence" value="ECO:0007669"/>
    <property type="project" value="UniProtKB-UniPathway"/>
</dbReference>
<dbReference type="AlphaFoldDB" id="W9BL73"/>
<comment type="caution">
    <text evidence="6">The sequence shown here is derived from an EMBL/GenBank/DDBJ whole genome shotgun (WGS) entry which is preliminary data.</text>
</comment>
<dbReference type="GO" id="GO:0050334">
    <property type="term" value="F:thiaminase activity"/>
    <property type="evidence" value="ECO:0007669"/>
    <property type="project" value="UniProtKB-UniRule"/>
</dbReference>
<evidence type="ECO:0000256" key="3">
    <source>
        <dbReference type="PIRSR" id="PIRSR003170-1"/>
    </source>
</evidence>
<dbReference type="InterPro" id="IPR050967">
    <property type="entry name" value="Thiamine_Salvage_TenA"/>
</dbReference>
<name>W9BL73_MYCCO</name>
<dbReference type="Proteomes" id="UP000028870">
    <property type="component" value="Unassembled WGS sequence"/>
</dbReference>
<dbReference type="GO" id="GO:0005829">
    <property type="term" value="C:cytosol"/>
    <property type="evidence" value="ECO:0007669"/>
    <property type="project" value="TreeGrafter"/>
</dbReference>
<dbReference type="eggNOG" id="COG0819">
    <property type="taxonomic scope" value="Bacteria"/>
</dbReference>
<evidence type="ECO:0000313" key="6">
    <source>
        <dbReference type="EMBL" id="CDO09150.1"/>
    </source>
</evidence>